<evidence type="ECO:0000256" key="7">
    <source>
        <dbReference type="ARBA" id="ARBA00039972"/>
    </source>
</evidence>
<comment type="similarity">
    <text evidence="1">Belongs to the recoverin family.</text>
</comment>
<dbReference type="SUPFAM" id="SSF47473">
    <property type="entry name" value="EF-hand"/>
    <property type="match status" value="1"/>
</dbReference>
<evidence type="ECO:0000256" key="2">
    <source>
        <dbReference type="ARBA" id="ARBA00022707"/>
    </source>
</evidence>
<evidence type="ECO:0000256" key="4">
    <source>
        <dbReference type="ARBA" id="ARBA00022737"/>
    </source>
</evidence>
<dbReference type="PRINTS" id="PR00450">
    <property type="entry name" value="RECOVERIN"/>
</dbReference>
<evidence type="ECO:0000313" key="10">
    <source>
        <dbReference type="Proteomes" id="UP001158576"/>
    </source>
</evidence>
<proteinExistence type="inferred from homology"/>
<feature type="domain" description="EF-hand" evidence="8">
    <location>
        <begin position="140"/>
        <end position="175"/>
    </location>
</feature>
<dbReference type="PROSITE" id="PS00018">
    <property type="entry name" value="EF_HAND_1"/>
    <property type="match status" value="3"/>
</dbReference>
<evidence type="ECO:0000256" key="6">
    <source>
        <dbReference type="ARBA" id="ARBA00023288"/>
    </source>
</evidence>
<dbReference type="Pfam" id="PF13499">
    <property type="entry name" value="EF-hand_7"/>
    <property type="match status" value="1"/>
</dbReference>
<evidence type="ECO:0000259" key="8">
    <source>
        <dbReference type="PROSITE" id="PS50222"/>
    </source>
</evidence>
<protein>
    <recommendedName>
        <fullName evidence="7">Neuronal calcium sensor 1</fullName>
    </recommendedName>
</protein>
<feature type="domain" description="EF-hand" evidence="8">
    <location>
        <begin position="60"/>
        <end position="95"/>
    </location>
</feature>
<evidence type="ECO:0000256" key="3">
    <source>
        <dbReference type="ARBA" id="ARBA00022723"/>
    </source>
</evidence>
<evidence type="ECO:0000256" key="5">
    <source>
        <dbReference type="ARBA" id="ARBA00022837"/>
    </source>
</evidence>
<dbReference type="EMBL" id="OU015569">
    <property type="protein sequence ID" value="CAG5094591.1"/>
    <property type="molecule type" value="Genomic_DNA"/>
</dbReference>
<dbReference type="InterPro" id="IPR018247">
    <property type="entry name" value="EF_Hand_1_Ca_BS"/>
</dbReference>
<gene>
    <name evidence="9" type="ORF">OKIOD_LOCUS5249</name>
</gene>
<name>A0ABN7SCD7_OIKDI</name>
<keyword evidence="5" id="KW-0106">Calcium</keyword>
<dbReference type="PANTHER" id="PTHR23055:SF198">
    <property type="entry name" value="NEURONAL CALCIUM SENSOR 1"/>
    <property type="match status" value="1"/>
</dbReference>
<accession>A0ABN7SCD7</accession>
<keyword evidence="10" id="KW-1185">Reference proteome</keyword>
<evidence type="ECO:0000313" key="9">
    <source>
        <dbReference type="EMBL" id="CAG5094591.1"/>
    </source>
</evidence>
<feature type="domain" description="EF-hand" evidence="8">
    <location>
        <begin position="96"/>
        <end position="131"/>
    </location>
</feature>
<dbReference type="InterPro" id="IPR011992">
    <property type="entry name" value="EF-hand-dom_pair"/>
</dbReference>
<reference evidence="9 10" key="1">
    <citation type="submission" date="2021-04" db="EMBL/GenBank/DDBJ databases">
        <authorList>
            <person name="Bliznina A."/>
        </authorList>
    </citation>
    <scope>NUCLEOTIDE SEQUENCE [LARGE SCALE GENOMIC DNA]</scope>
</reference>
<dbReference type="Proteomes" id="UP001158576">
    <property type="component" value="Chromosome XSR"/>
</dbReference>
<keyword evidence="3" id="KW-0479">Metal-binding</keyword>
<evidence type="ECO:0000256" key="1">
    <source>
        <dbReference type="ARBA" id="ARBA00006049"/>
    </source>
</evidence>
<dbReference type="Pfam" id="PF13833">
    <property type="entry name" value="EF-hand_8"/>
    <property type="match status" value="1"/>
</dbReference>
<sequence>MGIHKSKLNKVAMNKLVEETNFTREEIRHWHDGFLQDCPTGKLTRYEFAKIYQSFFPKGDPSAFAAFVFNVFDENNDGSIEFTEFITALSLTSRGHFEEKLEWAFRLYDIDNNGTISREEMMQIVTAIFRMVGNFSESETPEQKVDRIFAKMDEDGNGELSKEEFFEGARMDKSIVQALSLYDGLV</sequence>
<dbReference type="PROSITE" id="PS50222">
    <property type="entry name" value="EF_HAND_2"/>
    <property type="match status" value="3"/>
</dbReference>
<dbReference type="SMART" id="SM00054">
    <property type="entry name" value="EFh"/>
    <property type="match status" value="3"/>
</dbReference>
<keyword evidence="6" id="KW-0449">Lipoprotein</keyword>
<organism evidence="9 10">
    <name type="scientific">Oikopleura dioica</name>
    <name type="common">Tunicate</name>
    <dbReference type="NCBI Taxonomy" id="34765"/>
    <lineage>
        <taxon>Eukaryota</taxon>
        <taxon>Metazoa</taxon>
        <taxon>Chordata</taxon>
        <taxon>Tunicata</taxon>
        <taxon>Appendicularia</taxon>
        <taxon>Copelata</taxon>
        <taxon>Oikopleuridae</taxon>
        <taxon>Oikopleura</taxon>
    </lineage>
</organism>
<dbReference type="PANTHER" id="PTHR23055">
    <property type="entry name" value="CALCIUM BINDING PROTEINS"/>
    <property type="match status" value="1"/>
</dbReference>
<keyword evidence="4" id="KW-0677">Repeat</keyword>
<dbReference type="InterPro" id="IPR002048">
    <property type="entry name" value="EF_hand_dom"/>
</dbReference>
<dbReference type="InterPro" id="IPR028846">
    <property type="entry name" value="Recoverin"/>
</dbReference>
<dbReference type="Gene3D" id="1.10.238.10">
    <property type="entry name" value="EF-hand"/>
    <property type="match status" value="1"/>
</dbReference>
<keyword evidence="2" id="KW-0519">Myristate</keyword>
<dbReference type="CDD" id="cd00051">
    <property type="entry name" value="EFh"/>
    <property type="match status" value="2"/>
</dbReference>